<name>A0ACB9DFN7_9ASTR</name>
<gene>
    <name evidence="1" type="ORF">L1987_58592</name>
</gene>
<accession>A0ACB9DFN7</accession>
<dbReference type="Proteomes" id="UP001056120">
    <property type="component" value="Linkage Group LG19"/>
</dbReference>
<dbReference type="EMBL" id="CM042036">
    <property type="protein sequence ID" value="KAI3745478.1"/>
    <property type="molecule type" value="Genomic_DNA"/>
</dbReference>
<reference evidence="1 2" key="2">
    <citation type="journal article" date="2022" name="Mol. Ecol. Resour.">
        <title>The genomes of chicory, endive, great burdock and yacon provide insights into Asteraceae paleo-polyploidization history and plant inulin production.</title>
        <authorList>
            <person name="Fan W."/>
            <person name="Wang S."/>
            <person name="Wang H."/>
            <person name="Wang A."/>
            <person name="Jiang F."/>
            <person name="Liu H."/>
            <person name="Zhao H."/>
            <person name="Xu D."/>
            <person name="Zhang Y."/>
        </authorList>
    </citation>
    <scope>NUCLEOTIDE SEQUENCE [LARGE SCALE GENOMIC DNA]</scope>
    <source>
        <strain evidence="2">cv. Yunnan</strain>
        <tissue evidence="1">Leaves</tissue>
    </source>
</reference>
<reference evidence="2" key="1">
    <citation type="journal article" date="2022" name="Mol. Ecol. Resour.">
        <title>The genomes of chicory, endive, great burdock and yacon provide insights into Asteraceae palaeo-polyploidization history and plant inulin production.</title>
        <authorList>
            <person name="Fan W."/>
            <person name="Wang S."/>
            <person name="Wang H."/>
            <person name="Wang A."/>
            <person name="Jiang F."/>
            <person name="Liu H."/>
            <person name="Zhao H."/>
            <person name="Xu D."/>
            <person name="Zhang Y."/>
        </authorList>
    </citation>
    <scope>NUCLEOTIDE SEQUENCE [LARGE SCALE GENOMIC DNA]</scope>
    <source>
        <strain evidence="2">cv. Yunnan</strain>
    </source>
</reference>
<keyword evidence="2" id="KW-1185">Reference proteome</keyword>
<evidence type="ECO:0000313" key="1">
    <source>
        <dbReference type="EMBL" id="KAI3745478.1"/>
    </source>
</evidence>
<comment type="caution">
    <text evidence="1">The sequence shown here is derived from an EMBL/GenBank/DDBJ whole genome shotgun (WGS) entry which is preliminary data.</text>
</comment>
<organism evidence="1 2">
    <name type="scientific">Smallanthus sonchifolius</name>
    <dbReference type="NCBI Taxonomy" id="185202"/>
    <lineage>
        <taxon>Eukaryota</taxon>
        <taxon>Viridiplantae</taxon>
        <taxon>Streptophyta</taxon>
        <taxon>Embryophyta</taxon>
        <taxon>Tracheophyta</taxon>
        <taxon>Spermatophyta</taxon>
        <taxon>Magnoliopsida</taxon>
        <taxon>eudicotyledons</taxon>
        <taxon>Gunneridae</taxon>
        <taxon>Pentapetalae</taxon>
        <taxon>asterids</taxon>
        <taxon>campanulids</taxon>
        <taxon>Asterales</taxon>
        <taxon>Asteraceae</taxon>
        <taxon>Asteroideae</taxon>
        <taxon>Heliantheae alliance</taxon>
        <taxon>Millerieae</taxon>
        <taxon>Smallanthus</taxon>
    </lineage>
</organism>
<proteinExistence type="predicted"/>
<protein>
    <submittedName>
        <fullName evidence="1">Uncharacterized protein</fullName>
    </submittedName>
</protein>
<evidence type="ECO:0000313" key="2">
    <source>
        <dbReference type="Proteomes" id="UP001056120"/>
    </source>
</evidence>
<sequence length="221" mass="24770">MVKTGLIITPPLNPNRPSTSPNVSSFKPLPQKTVAIIPIYDDEKFQIRVYIHFKTRCTMALGLVKRTSSFGRKRIFIVYEMDIEDSIDVVSPTKKRSIGDGFSSERSLIEALPQDVIIKVLCGVEHDDLKRLFHVSKAIREAAMIAKKQHFAYSTPTKVPAFLCSIDQPDQSDVDEIEAPNAPKQSRVARSRLDRNKLAGLSVALFASDEDEGWPRKSLCL</sequence>